<dbReference type="GO" id="GO:0008422">
    <property type="term" value="F:beta-glucosidase activity"/>
    <property type="evidence" value="ECO:0007669"/>
    <property type="project" value="TreeGrafter"/>
</dbReference>
<feature type="domain" description="Glycoside hydrolase family 5" evidence="4">
    <location>
        <begin position="54"/>
        <end position="267"/>
    </location>
</feature>
<dbReference type="InterPro" id="IPR050386">
    <property type="entry name" value="Glycosyl_hydrolase_5"/>
</dbReference>
<evidence type="ECO:0000313" key="5">
    <source>
        <dbReference type="EMBL" id="AQG79101.1"/>
    </source>
</evidence>
<dbReference type="OrthoDB" id="9800955at2"/>
<dbReference type="AlphaFoldDB" id="A0A1P9WUQ2"/>
<reference evidence="5 6" key="1">
    <citation type="submission" date="2016-01" db="EMBL/GenBank/DDBJ databases">
        <authorList>
            <person name="Oliw E.H."/>
        </authorList>
    </citation>
    <scope>NUCLEOTIDE SEQUENCE [LARGE SCALE GENOMIC DNA]</scope>
    <source>
        <strain evidence="5 6">DY10</strain>
    </source>
</reference>
<evidence type="ECO:0000256" key="1">
    <source>
        <dbReference type="ARBA" id="ARBA00022801"/>
    </source>
</evidence>
<evidence type="ECO:0000256" key="2">
    <source>
        <dbReference type="ARBA" id="ARBA00023295"/>
    </source>
</evidence>
<dbReference type="PANTHER" id="PTHR31297:SF13">
    <property type="entry name" value="PUTATIVE-RELATED"/>
    <property type="match status" value="1"/>
</dbReference>
<keyword evidence="2 3" id="KW-0326">Glycosidase</keyword>
<dbReference type="EMBL" id="CP014263">
    <property type="protein sequence ID" value="AQG79101.1"/>
    <property type="molecule type" value="Genomic_DNA"/>
</dbReference>
<dbReference type="STRING" id="1178516.AWR27_07065"/>
<organism evidence="5 6">
    <name type="scientific">Spirosoma montaniterrae</name>
    <dbReference type="NCBI Taxonomy" id="1178516"/>
    <lineage>
        <taxon>Bacteria</taxon>
        <taxon>Pseudomonadati</taxon>
        <taxon>Bacteroidota</taxon>
        <taxon>Cytophagia</taxon>
        <taxon>Cytophagales</taxon>
        <taxon>Cytophagaceae</taxon>
        <taxon>Spirosoma</taxon>
    </lineage>
</organism>
<keyword evidence="1 3" id="KW-0378">Hydrolase</keyword>
<dbReference type="SUPFAM" id="SSF51445">
    <property type="entry name" value="(Trans)glycosidases"/>
    <property type="match status" value="1"/>
</dbReference>
<evidence type="ECO:0000256" key="3">
    <source>
        <dbReference type="RuleBase" id="RU361153"/>
    </source>
</evidence>
<dbReference type="KEGG" id="smon:AWR27_07065"/>
<sequence length="552" mass="62413">MNKLIWFVFVALCYACKPGPTTDGVTPTDAAAEASGARMAVIRRDGSRLLGPDGQPIWLRGVAFGNEIWSNAPVPPTTHHTEVDYERVRDMGMNAVRFYLNYTFFEDDARPYVYKQTGWAWLDQNIAWAKKHGIYLILNMHAPQGGYQSQGNGKALWDVPENQKRLTALWKAIAQRYATEPVIGGYDLVNEPNTTRSIDQWKTLAQQITDAIRTVDRNHLVVIERVNAINNEWKDFNGERNMFLINDSNVLYQFHTYDPHEYTHQLMSWTNLGDGGAYPDPNRVYAPSDARWYAASFNNPALAAGSSDWTYYEGTNYTVADPKMKLAKAVIQVSKVGGGAVWLDDVVVKEYTTNGQFVRDVLWQPLNDQNGWYFWSSNNTGGWQLASEGHSDAKSLRFTGTTEDANAGCYALPFAPKQGYAYRISGWMKTSNLPATATVRLRADFETSDQPVFTRDKMYMLANIQPYLDWGKRNNVPLFMGEFGVGDPCFDNNKGGVQWVSDVLDIARPNNLHFTYHAYHEDSFGIYPGYGRLPVASEGNQPLIDLFRQKLK</sequence>
<protein>
    <recommendedName>
        <fullName evidence="4">Glycoside hydrolase family 5 domain-containing protein</fullName>
    </recommendedName>
</protein>
<dbReference type="Gene3D" id="3.20.20.80">
    <property type="entry name" value="Glycosidases"/>
    <property type="match status" value="2"/>
</dbReference>
<gene>
    <name evidence="5" type="ORF">AWR27_07065</name>
</gene>
<dbReference type="GO" id="GO:0009251">
    <property type="term" value="P:glucan catabolic process"/>
    <property type="evidence" value="ECO:0007669"/>
    <property type="project" value="TreeGrafter"/>
</dbReference>
<proteinExistence type="inferred from homology"/>
<evidence type="ECO:0000259" key="4">
    <source>
        <dbReference type="Pfam" id="PF00150"/>
    </source>
</evidence>
<dbReference type="Pfam" id="PF00150">
    <property type="entry name" value="Cellulase"/>
    <property type="match status" value="1"/>
</dbReference>
<comment type="similarity">
    <text evidence="3">Belongs to the glycosyl hydrolase 5 (cellulase A) family.</text>
</comment>
<dbReference type="GO" id="GO:0005576">
    <property type="term" value="C:extracellular region"/>
    <property type="evidence" value="ECO:0007669"/>
    <property type="project" value="TreeGrafter"/>
</dbReference>
<keyword evidence="6" id="KW-1185">Reference proteome</keyword>
<dbReference type="InterPro" id="IPR017853">
    <property type="entry name" value="GH"/>
</dbReference>
<dbReference type="Proteomes" id="UP000187941">
    <property type="component" value="Chromosome"/>
</dbReference>
<dbReference type="GO" id="GO:0009986">
    <property type="term" value="C:cell surface"/>
    <property type="evidence" value="ECO:0007669"/>
    <property type="project" value="TreeGrafter"/>
</dbReference>
<dbReference type="PANTHER" id="PTHR31297">
    <property type="entry name" value="GLUCAN ENDO-1,6-BETA-GLUCOSIDASE B"/>
    <property type="match status" value="1"/>
</dbReference>
<name>A0A1P9WUQ2_9BACT</name>
<evidence type="ECO:0000313" key="6">
    <source>
        <dbReference type="Proteomes" id="UP000187941"/>
    </source>
</evidence>
<accession>A0A1P9WUQ2</accession>
<dbReference type="RefSeq" id="WP_077130548.1">
    <property type="nucleotide sequence ID" value="NZ_CP014263.1"/>
</dbReference>
<dbReference type="InterPro" id="IPR001547">
    <property type="entry name" value="Glyco_hydro_5"/>
</dbReference>